<proteinExistence type="predicted"/>
<dbReference type="OMA" id="YDANEDH"/>
<comment type="function">
    <text evidence="9">Transcription factor that binds specifically to a 5'-AA[AG]G-3' consensus core sequence.</text>
</comment>
<dbReference type="GO" id="GO:0003677">
    <property type="term" value="F:DNA binding"/>
    <property type="evidence" value="ECO:0007669"/>
    <property type="project" value="UniProtKB-UniRule"/>
</dbReference>
<evidence type="ECO:0000256" key="3">
    <source>
        <dbReference type="ARBA" id="ARBA00022833"/>
    </source>
</evidence>
<keyword evidence="3 9" id="KW-0862">Zinc</keyword>
<accession>A0A834Z7F8</accession>
<dbReference type="GO" id="GO:0003700">
    <property type="term" value="F:DNA-binding transcription factor activity"/>
    <property type="evidence" value="ECO:0007669"/>
    <property type="project" value="UniProtKB-UniRule"/>
</dbReference>
<keyword evidence="4 9" id="KW-0805">Transcription regulation</keyword>
<evidence type="ECO:0000256" key="7">
    <source>
        <dbReference type="ARBA" id="ARBA00023242"/>
    </source>
</evidence>
<feature type="domain" description="Dof-type" evidence="10">
    <location>
        <begin position="55"/>
        <end position="109"/>
    </location>
</feature>
<keyword evidence="5 8" id="KW-0238">DNA-binding</keyword>
<keyword evidence="6 9" id="KW-0804">Transcription</keyword>
<dbReference type="InterPro" id="IPR045174">
    <property type="entry name" value="Dof"/>
</dbReference>
<evidence type="ECO:0000313" key="11">
    <source>
        <dbReference type="EMBL" id="KAF8399698.1"/>
    </source>
</evidence>
<keyword evidence="12" id="KW-1185">Reference proteome</keyword>
<dbReference type="OrthoDB" id="1927254at2759"/>
<sequence length="310" mass="34357">MGVTSLQVCMDTSGWLQGAAHEESEMDSSPPSGDMITCSRPLPERRLRPQHDQALNCPRCDSTHTKFCYYNNYSLSQPRYFCKTCRRYWTKGGTLRNIPVGGGCRRNKRVAVKKSTDQQQINQHPTSFSHNLMTNLHMSFPEVQLAHLNTLMANPENLGNPNLMESKYSAILENPRQIDFMESKFDAILGNSRNHDFMGNGDFGMVGGLGSVSHGFTPPTFHGLCSPFGISLDGNNGTFMDSCQRLMLPFEGSEDPNVIEMKPNNKLLSLDWPDQGCSEVGKDSFGYVNGLGSWTGVMNGYGSSATNPLF</sequence>
<dbReference type="Pfam" id="PF02701">
    <property type="entry name" value="Zn_ribbon_Dof"/>
    <property type="match status" value="1"/>
</dbReference>
<organism evidence="11 12">
    <name type="scientific">Tetracentron sinense</name>
    <name type="common">Spur-leaf</name>
    <dbReference type="NCBI Taxonomy" id="13715"/>
    <lineage>
        <taxon>Eukaryota</taxon>
        <taxon>Viridiplantae</taxon>
        <taxon>Streptophyta</taxon>
        <taxon>Embryophyta</taxon>
        <taxon>Tracheophyta</taxon>
        <taxon>Spermatophyta</taxon>
        <taxon>Magnoliopsida</taxon>
        <taxon>Trochodendrales</taxon>
        <taxon>Trochodendraceae</taxon>
        <taxon>Tetracentron</taxon>
    </lineage>
</organism>
<name>A0A834Z7F8_TETSI</name>
<evidence type="ECO:0000259" key="10">
    <source>
        <dbReference type="PROSITE" id="PS50884"/>
    </source>
</evidence>
<keyword evidence="7 8" id="KW-0539">Nucleus</keyword>
<keyword evidence="2 8" id="KW-0863">Zinc-finger</keyword>
<dbReference type="GO" id="GO:0008270">
    <property type="term" value="F:zinc ion binding"/>
    <property type="evidence" value="ECO:0007669"/>
    <property type="project" value="UniProtKB-KW"/>
</dbReference>
<evidence type="ECO:0000256" key="6">
    <source>
        <dbReference type="ARBA" id="ARBA00023163"/>
    </source>
</evidence>
<protein>
    <recommendedName>
        <fullName evidence="9">Dof zinc finger protein</fullName>
    </recommendedName>
</protein>
<dbReference type="GO" id="GO:0005634">
    <property type="term" value="C:nucleus"/>
    <property type="evidence" value="ECO:0007669"/>
    <property type="project" value="UniProtKB-SubCell"/>
</dbReference>
<comment type="caution">
    <text evidence="11">The sequence shown here is derived from an EMBL/GenBank/DDBJ whole genome shotgun (WGS) entry which is preliminary data.</text>
</comment>
<evidence type="ECO:0000256" key="2">
    <source>
        <dbReference type="ARBA" id="ARBA00022771"/>
    </source>
</evidence>
<evidence type="ECO:0000256" key="8">
    <source>
        <dbReference type="PROSITE-ProRule" id="PRU00071"/>
    </source>
</evidence>
<dbReference type="PROSITE" id="PS50884">
    <property type="entry name" value="ZF_DOF_2"/>
    <property type="match status" value="1"/>
</dbReference>
<dbReference type="InterPro" id="IPR003851">
    <property type="entry name" value="Znf_Dof"/>
</dbReference>
<dbReference type="PANTHER" id="PTHR31992:SF159">
    <property type="entry name" value="DOF ZINC FINGER PROTEIN"/>
    <property type="match status" value="1"/>
</dbReference>
<dbReference type="AlphaFoldDB" id="A0A834Z7F8"/>
<keyword evidence="1 9" id="KW-0479">Metal-binding</keyword>
<dbReference type="PANTHER" id="PTHR31992">
    <property type="entry name" value="DOF ZINC FINGER PROTEIN DOF1.4-RELATED"/>
    <property type="match status" value="1"/>
</dbReference>
<dbReference type="Proteomes" id="UP000655225">
    <property type="component" value="Unassembled WGS sequence"/>
</dbReference>
<evidence type="ECO:0000256" key="5">
    <source>
        <dbReference type="ARBA" id="ARBA00023125"/>
    </source>
</evidence>
<reference evidence="11 12" key="1">
    <citation type="submission" date="2020-04" db="EMBL/GenBank/DDBJ databases">
        <title>Plant Genome Project.</title>
        <authorList>
            <person name="Zhang R.-G."/>
        </authorList>
    </citation>
    <scope>NUCLEOTIDE SEQUENCE [LARGE SCALE GENOMIC DNA]</scope>
    <source>
        <strain evidence="11">YNK0</strain>
        <tissue evidence="11">Leaf</tissue>
    </source>
</reference>
<evidence type="ECO:0000256" key="9">
    <source>
        <dbReference type="RuleBase" id="RU369094"/>
    </source>
</evidence>
<dbReference type="EMBL" id="JABCRI010000010">
    <property type="protein sequence ID" value="KAF8399698.1"/>
    <property type="molecule type" value="Genomic_DNA"/>
</dbReference>
<dbReference type="PROSITE" id="PS01361">
    <property type="entry name" value="ZF_DOF_1"/>
    <property type="match status" value="1"/>
</dbReference>
<gene>
    <name evidence="11" type="ORF">HHK36_015568</name>
</gene>
<comment type="subcellular location">
    <subcellularLocation>
        <location evidence="8 9">Nucleus</location>
    </subcellularLocation>
</comment>
<evidence type="ECO:0000256" key="4">
    <source>
        <dbReference type="ARBA" id="ARBA00023015"/>
    </source>
</evidence>
<evidence type="ECO:0000256" key="1">
    <source>
        <dbReference type="ARBA" id="ARBA00022723"/>
    </source>
</evidence>
<evidence type="ECO:0000313" key="12">
    <source>
        <dbReference type="Proteomes" id="UP000655225"/>
    </source>
</evidence>